<proteinExistence type="inferred from homology"/>
<evidence type="ECO:0000313" key="6">
    <source>
        <dbReference type="EMBL" id="MBB4653022.1"/>
    </source>
</evidence>
<dbReference type="InterPro" id="IPR038765">
    <property type="entry name" value="Papain-like_cys_pep_sf"/>
</dbReference>
<evidence type="ECO:0000313" key="7">
    <source>
        <dbReference type="Proteomes" id="UP000539538"/>
    </source>
</evidence>
<dbReference type="Gene3D" id="3.90.1720.10">
    <property type="entry name" value="endopeptidase domain like (from Nostoc punctiforme)"/>
    <property type="match status" value="1"/>
</dbReference>
<evidence type="ECO:0000256" key="3">
    <source>
        <dbReference type="ARBA" id="ARBA00022801"/>
    </source>
</evidence>
<keyword evidence="4" id="KW-0788">Thiol protease</keyword>
<reference evidence="6 7" key="1">
    <citation type="submission" date="2020-08" db="EMBL/GenBank/DDBJ databases">
        <title>Genomic Encyclopedia of Type Strains, Phase IV (KMG-IV): sequencing the most valuable type-strain genomes for metagenomic binning, comparative biology and taxonomic classification.</title>
        <authorList>
            <person name="Goeker M."/>
        </authorList>
    </citation>
    <scope>NUCLEOTIDE SEQUENCE [LARGE SCALE GENOMIC DNA]</scope>
    <source>
        <strain evidence="6 7">DSM 7050</strain>
    </source>
</reference>
<dbReference type="InterPro" id="IPR000064">
    <property type="entry name" value="NLP_P60_dom"/>
</dbReference>
<accession>A0ABR6L888</accession>
<dbReference type="PROSITE" id="PS51935">
    <property type="entry name" value="NLPC_P60"/>
    <property type="match status" value="1"/>
</dbReference>
<dbReference type="Proteomes" id="UP000539538">
    <property type="component" value="Unassembled WGS sequence"/>
</dbReference>
<dbReference type="Pfam" id="PF00877">
    <property type="entry name" value="NLPC_P60"/>
    <property type="match status" value="1"/>
</dbReference>
<keyword evidence="3 6" id="KW-0378">Hydrolase</keyword>
<sequence length="135" mass="14948">MNLDDFVGLPWLDRGRDRNGCDCWGLLALVYAERFGIELPSFRDDYQTAADGDAVSALIDGRRDCWTEIPDGTERPGDAVLMSLGGRPRHVGIVIGGARVLHIERGAGSVIESYRSFRLRRRVLGFFRHDGVAAS</sequence>
<dbReference type="RefSeq" id="WP_183264419.1">
    <property type="nucleotide sequence ID" value="NZ_BAAAVZ010000026.1"/>
</dbReference>
<name>A0ABR6L888_9HYPH</name>
<comment type="caution">
    <text evidence="6">The sequence shown here is derived from an EMBL/GenBank/DDBJ whole genome shotgun (WGS) entry which is preliminary data.</text>
</comment>
<comment type="similarity">
    <text evidence="1">Belongs to the peptidase C40 family.</text>
</comment>
<organism evidence="6 7">
    <name type="scientific">Aminobacter niigataensis</name>
    <dbReference type="NCBI Taxonomy" id="83265"/>
    <lineage>
        <taxon>Bacteria</taxon>
        <taxon>Pseudomonadati</taxon>
        <taxon>Pseudomonadota</taxon>
        <taxon>Alphaproteobacteria</taxon>
        <taxon>Hyphomicrobiales</taxon>
        <taxon>Phyllobacteriaceae</taxon>
        <taxon>Aminobacter</taxon>
    </lineage>
</organism>
<keyword evidence="7" id="KW-1185">Reference proteome</keyword>
<protein>
    <submittedName>
        <fullName evidence="6">Cell wall-associated NlpC family hydrolase</fullName>
    </submittedName>
</protein>
<feature type="domain" description="NlpC/P60" evidence="5">
    <location>
        <begin position="1"/>
        <end position="130"/>
    </location>
</feature>
<dbReference type="EMBL" id="JACHOT010000009">
    <property type="protein sequence ID" value="MBB4653022.1"/>
    <property type="molecule type" value="Genomic_DNA"/>
</dbReference>
<dbReference type="SUPFAM" id="SSF54001">
    <property type="entry name" value="Cysteine proteinases"/>
    <property type="match status" value="1"/>
</dbReference>
<keyword evidence="2" id="KW-0645">Protease</keyword>
<dbReference type="GO" id="GO:0016787">
    <property type="term" value="F:hydrolase activity"/>
    <property type="evidence" value="ECO:0007669"/>
    <property type="project" value="UniProtKB-KW"/>
</dbReference>
<evidence type="ECO:0000256" key="2">
    <source>
        <dbReference type="ARBA" id="ARBA00022670"/>
    </source>
</evidence>
<evidence type="ECO:0000256" key="4">
    <source>
        <dbReference type="ARBA" id="ARBA00022807"/>
    </source>
</evidence>
<evidence type="ECO:0000256" key="1">
    <source>
        <dbReference type="ARBA" id="ARBA00007074"/>
    </source>
</evidence>
<evidence type="ECO:0000259" key="5">
    <source>
        <dbReference type="PROSITE" id="PS51935"/>
    </source>
</evidence>
<gene>
    <name evidence="6" type="ORF">GGQ99_004806</name>
</gene>